<dbReference type="GO" id="GO:0008143">
    <property type="term" value="F:poly(A) binding"/>
    <property type="evidence" value="ECO:0007669"/>
    <property type="project" value="InterPro"/>
</dbReference>
<dbReference type="GO" id="GO:0008270">
    <property type="term" value="F:zinc ion binding"/>
    <property type="evidence" value="ECO:0007669"/>
    <property type="project" value="UniProtKB-KW"/>
</dbReference>
<organism evidence="10 11">
    <name type="scientific">Pristionchus mayeri</name>
    <dbReference type="NCBI Taxonomy" id="1317129"/>
    <lineage>
        <taxon>Eukaryota</taxon>
        <taxon>Metazoa</taxon>
        <taxon>Ecdysozoa</taxon>
        <taxon>Nematoda</taxon>
        <taxon>Chromadorea</taxon>
        <taxon>Rhabditida</taxon>
        <taxon>Rhabditina</taxon>
        <taxon>Diplogasteromorpha</taxon>
        <taxon>Diplogasteroidea</taxon>
        <taxon>Neodiplogasteridae</taxon>
        <taxon>Pristionchus</taxon>
    </lineage>
</organism>
<proteinExistence type="inferred from homology"/>
<comment type="similarity">
    <text evidence="2">Belongs to the ZC3H14 family.</text>
</comment>
<feature type="non-terminal residue" evidence="10">
    <location>
        <position position="1"/>
    </location>
</feature>
<keyword evidence="4" id="KW-0479">Metal-binding</keyword>
<comment type="subcellular location">
    <subcellularLocation>
        <location evidence="1">Nucleus</location>
    </subcellularLocation>
</comment>
<keyword evidence="5" id="KW-0677">Repeat</keyword>
<reference evidence="11" key="1">
    <citation type="submission" date="2022-10" db="EMBL/GenBank/DDBJ databases">
        <title>Genome assembly of Pristionchus species.</title>
        <authorList>
            <person name="Yoshida K."/>
            <person name="Sommer R.J."/>
        </authorList>
    </citation>
    <scope>NUCLEOTIDE SEQUENCE [LARGE SCALE GENOMIC DNA]</scope>
    <source>
        <strain evidence="11">RS5460</strain>
    </source>
</reference>
<dbReference type="PANTHER" id="PTHR14738">
    <property type="entry name" value="ZINC FINGER CCCH DOMAIN-CONTAINING PROTEIN 14"/>
    <property type="match status" value="1"/>
</dbReference>
<dbReference type="InterPro" id="IPR040366">
    <property type="entry name" value="Nab2/ZC3H14"/>
</dbReference>
<evidence type="ECO:0000313" key="11">
    <source>
        <dbReference type="Proteomes" id="UP001328107"/>
    </source>
</evidence>
<comment type="caution">
    <text evidence="10">The sequence shown here is derived from an EMBL/GenBank/DDBJ whole genome shotgun (WGS) entry which is preliminary data.</text>
</comment>
<dbReference type="Gene3D" id="4.10.1000.40">
    <property type="match status" value="1"/>
</dbReference>
<dbReference type="Proteomes" id="UP001328107">
    <property type="component" value="Unassembled WGS sequence"/>
</dbReference>
<keyword evidence="8" id="KW-0539">Nucleus</keyword>
<evidence type="ECO:0000313" key="10">
    <source>
        <dbReference type="EMBL" id="GMR57004.1"/>
    </source>
</evidence>
<evidence type="ECO:0000256" key="1">
    <source>
        <dbReference type="ARBA" id="ARBA00004123"/>
    </source>
</evidence>
<evidence type="ECO:0000256" key="2">
    <source>
        <dbReference type="ARBA" id="ARBA00008423"/>
    </source>
</evidence>
<evidence type="ECO:0000256" key="4">
    <source>
        <dbReference type="ARBA" id="ARBA00022723"/>
    </source>
</evidence>
<evidence type="ECO:0000256" key="7">
    <source>
        <dbReference type="ARBA" id="ARBA00022833"/>
    </source>
</evidence>
<evidence type="ECO:0000256" key="6">
    <source>
        <dbReference type="ARBA" id="ARBA00022771"/>
    </source>
</evidence>
<feature type="compositionally biased region" description="Polar residues" evidence="9">
    <location>
        <begin position="1"/>
        <end position="22"/>
    </location>
</feature>
<dbReference type="EMBL" id="BTRK01000006">
    <property type="protein sequence ID" value="GMR57004.1"/>
    <property type="molecule type" value="Genomic_DNA"/>
</dbReference>
<dbReference type="GO" id="GO:0005634">
    <property type="term" value="C:nucleus"/>
    <property type="evidence" value="ECO:0007669"/>
    <property type="project" value="UniProtKB-SubCell"/>
</dbReference>
<dbReference type="PANTHER" id="PTHR14738:SF29">
    <property type="entry name" value="ZINC FINGER CCCH DOMAIN-CONTAINING PROTEIN 14"/>
    <property type="match status" value="1"/>
</dbReference>
<gene>
    <name evidence="10" type="ORF">PMAYCL1PPCAC_27199</name>
</gene>
<feature type="non-terminal residue" evidence="10">
    <location>
        <position position="104"/>
    </location>
</feature>
<dbReference type="AlphaFoldDB" id="A0AAN5D5X6"/>
<evidence type="ECO:0000256" key="3">
    <source>
        <dbReference type="ARBA" id="ARBA00015071"/>
    </source>
</evidence>
<protein>
    <recommendedName>
        <fullName evidence="3">Zinc finger CCCH domain-containing protein 14</fullName>
    </recommendedName>
</protein>
<evidence type="ECO:0000256" key="5">
    <source>
        <dbReference type="ARBA" id="ARBA00022737"/>
    </source>
</evidence>
<dbReference type="GO" id="GO:0043488">
    <property type="term" value="P:regulation of mRNA stability"/>
    <property type="evidence" value="ECO:0007669"/>
    <property type="project" value="InterPro"/>
</dbReference>
<keyword evidence="11" id="KW-1185">Reference proteome</keyword>
<evidence type="ECO:0000256" key="8">
    <source>
        <dbReference type="ARBA" id="ARBA00023242"/>
    </source>
</evidence>
<keyword evidence="7" id="KW-0862">Zinc</keyword>
<evidence type="ECO:0000256" key="9">
    <source>
        <dbReference type="SAM" id="MobiDB-lite"/>
    </source>
</evidence>
<sequence length="104" mass="11308">QGANHGSLSRAPSMSNLSTVSGFSRGGRRKSVTFDFDSDEEEKLLKKESTTKKPAGILRNSGTNPTEICHFGSLCKNPNCMRTHPSKKCKAFPKCPNGAICMFL</sequence>
<keyword evidence="6" id="KW-0863">Zinc-finger</keyword>
<feature type="region of interest" description="Disordered" evidence="9">
    <location>
        <begin position="1"/>
        <end position="40"/>
    </location>
</feature>
<accession>A0AAN5D5X6</accession>
<dbReference type="GO" id="GO:0005737">
    <property type="term" value="C:cytoplasm"/>
    <property type="evidence" value="ECO:0007669"/>
    <property type="project" value="TreeGrafter"/>
</dbReference>
<name>A0AAN5D5X6_9BILA</name>